<dbReference type="InterPro" id="IPR001764">
    <property type="entry name" value="Glyco_hydro_3_N"/>
</dbReference>
<comment type="caution">
    <text evidence="7">The sequence shown here is derived from an EMBL/GenBank/DDBJ whole genome shotgun (WGS) entry which is preliminary data.</text>
</comment>
<feature type="domain" description="Glycoside hydrolase family 3 N-terminal" evidence="6">
    <location>
        <begin position="87"/>
        <end position="378"/>
    </location>
</feature>
<dbReference type="Gene3D" id="3.20.20.300">
    <property type="entry name" value="Glycoside hydrolase, family 3, N-terminal domain"/>
    <property type="match status" value="1"/>
</dbReference>
<sequence length="385" mass="42398">MTDIKMRKILTLIATLPAIAYLYLNYNQSTHKESESTPIIPQTSFTLEDYYTNNPFLHAKVDSIMQSIDSAALSAQVIVTVGGDSGYPAAQIEDMVKEGHVGGVLLLSGEKTQLTNLSKKYDSLSLQNGHLPLIYSADAEPSLVNKKIKGLPKFPNTNTLKTEEQTVATAEAISKELKSMGITHNFAPICDFSINRSIIGNRSFGSDPDTVAKYARIFSEATQGMQVAATAKHFPGHGTVKGDTHKEVVYIDGEMQELPAFQELINSGVLSVMVGHIAVKNNPEFSTYGTPASCSRRIVYDLLTMRMGFQGIIVTDAMNMGAVKNLPNASMKALEAGCHMILMPANEKQLHKKILERMQKDEKFKKHIWRSAYKIIRLKVCLGLL</sequence>
<evidence type="ECO:0000313" key="8">
    <source>
        <dbReference type="Proteomes" id="UP001500298"/>
    </source>
</evidence>
<gene>
    <name evidence="7" type="ORF">GCM10023331_20510</name>
</gene>
<comment type="similarity">
    <text evidence="2">Belongs to the glycosyl hydrolase 3 family.</text>
</comment>
<dbReference type="InterPro" id="IPR036962">
    <property type="entry name" value="Glyco_hydro_3_N_sf"/>
</dbReference>
<proteinExistence type="inferred from homology"/>
<accession>A0ABP9DC98</accession>
<dbReference type="Pfam" id="PF00933">
    <property type="entry name" value="Glyco_hydro_3"/>
    <property type="match status" value="1"/>
</dbReference>
<keyword evidence="5" id="KW-0326">Glycosidase</keyword>
<dbReference type="InterPro" id="IPR050226">
    <property type="entry name" value="NagZ_Beta-hexosaminidase"/>
</dbReference>
<evidence type="ECO:0000259" key="6">
    <source>
        <dbReference type="Pfam" id="PF00933"/>
    </source>
</evidence>
<keyword evidence="8" id="KW-1185">Reference proteome</keyword>
<dbReference type="EMBL" id="BAABJX010000032">
    <property type="protein sequence ID" value="GAA4835183.1"/>
    <property type="molecule type" value="Genomic_DNA"/>
</dbReference>
<protein>
    <recommendedName>
        <fullName evidence="3">beta-N-acetylhexosaminidase</fullName>
        <ecNumber evidence="3">3.2.1.52</ecNumber>
    </recommendedName>
</protein>
<evidence type="ECO:0000256" key="1">
    <source>
        <dbReference type="ARBA" id="ARBA00001231"/>
    </source>
</evidence>
<evidence type="ECO:0000256" key="4">
    <source>
        <dbReference type="ARBA" id="ARBA00022801"/>
    </source>
</evidence>
<dbReference type="PANTHER" id="PTHR30480:SF13">
    <property type="entry name" value="BETA-HEXOSAMINIDASE"/>
    <property type="match status" value="1"/>
</dbReference>
<evidence type="ECO:0000256" key="5">
    <source>
        <dbReference type="ARBA" id="ARBA00023295"/>
    </source>
</evidence>
<organism evidence="7 8">
    <name type="scientific">Algivirga pacifica</name>
    <dbReference type="NCBI Taxonomy" id="1162670"/>
    <lineage>
        <taxon>Bacteria</taxon>
        <taxon>Pseudomonadati</taxon>
        <taxon>Bacteroidota</taxon>
        <taxon>Cytophagia</taxon>
        <taxon>Cytophagales</taxon>
        <taxon>Flammeovirgaceae</taxon>
        <taxon>Algivirga</taxon>
    </lineage>
</organism>
<evidence type="ECO:0000256" key="2">
    <source>
        <dbReference type="ARBA" id="ARBA00005336"/>
    </source>
</evidence>
<keyword evidence="4" id="KW-0378">Hydrolase</keyword>
<comment type="catalytic activity">
    <reaction evidence="1">
        <text>Hydrolysis of terminal non-reducing N-acetyl-D-hexosamine residues in N-acetyl-beta-D-hexosaminides.</text>
        <dbReference type="EC" id="3.2.1.52"/>
    </reaction>
</comment>
<evidence type="ECO:0000313" key="7">
    <source>
        <dbReference type="EMBL" id="GAA4835183.1"/>
    </source>
</evidence>
<name>A0ABP9DC98_9BACT</name>
<dbReference type="PANTHER" id="PTHR30480">
    <property type="entry name" value="BETA-HEXOSAMINIDASE-RELATED"/>
    <property type="match status" value="1"/>
</dbReference>
<dbReference type="Proteomes" id="UP001500298">
    <property type="component" value="Unassembled WGS sequence"/>
</dbReference>
<dbReference type="EC" id="3.2.1.52" evidence="3"/>
<evidence type="ECO:0000256" key="3">
    <source>
        <dbReference type="ARBA" id="ARBA00012663"/>
    </source>
</evidence>
<reference evidence="8" key="1">
    <citation type="journal article" date="2019" name="Int. J. Syst. Evol. Microbiol.">
        <title>The Global Catalogue of Microorganisms (GCM) 10K type strain sequencing project: providing services to taxonomists for standard genome sequencing and annotation.</title>
        <authorList>
            <consortium name="The Broad Institute Genomics Platform"/>
            <consortium name="The Broad Institute Genome Sequencing Center for Infectious Disease"/>
            <person name="Wu L."/>
            <person name="Ma J."/>
        </authorList>
    </citation>
    <scope>NUCLEOTIDE SEQUENCE [LARGE SCALE GENOMIC DNA]</scope>
    <source>
        <strain evidence="8">JCM 18326</strain>
    </source>
</reference>
<dbReference type="SUPFAM" id="SSF51445">
    <property type="entry name" value="(Trans)glycosidases"/>
    <property type="match status" value="1"/>
</dbReference>
<dbReference type="InterPro" id="IPR017853">
    <property type="entry name" value="GH"/>
</dbReference>